<comment type="similarity">
    <text evidence="2">Belongs to the Tim44 family.</text>
</comment>
<evidence type="ECO:0000259" key="9">
    <source>
        <dbReference type="SMART" id="SM00978"/>
    </source>
</evidence>
<dbReference type="InterPro" id="IPR039544">
    <property type="entry name" value="Tim44-like"/>
</dbReference>
<proteinExistence type="inferred from homology"/>
<dbReference type="GO" id="GO:0030150">
    <property type="term" value="P:protein import into mitochondrial matrix"/>
    <property type="evidence" value="ECO:0007669"/>
    <property type="project" value="TreeGrafter"/>
</dbReference>
<feature type="region of interest" description="Disordered" evidence="8">
    <location>
        <begin position="93"/>
        <end position="130"/>
    </location>
</feature>
<dbReference type="InterPro" id="IPR007379">
    <property type="entry name" value="Tim44-like_dom"/>
</dbReference>
<dbReference type="PANTHER" id="PTHR10721:SF1">
    <property type="entry name" value="MITOCHONDRIAL IMPORT INNER MEMBRANE TRANSLOCASE SUBUNIT TIM44"/>
    <property type="match status" value="1"/>
</dbReference>
<feature type="compositionally biased region" description="Basic and acidic residues" evidence="8">
    <location>
        <begin position="96"/>
        <end position="111"/>
    </location>
</feature>
<feature type="domain" description="Tim44-like" evidence="9">
    <location>
        <begin position="217"/>
        <end position="368"/>
    </location>
</feature>
<dbReference type="GO" id="GO:0051087">
    <property type="term" value="F:protein-folding chaperone binding"/>
    <property type="evidence" value="ECO:0007669"/>
    <property type="project" value="TreeGrafter"/>
</dbReference>
<gene>
    <name evidence="10" type="ORF">PCAR00345_LOCUS5982</name>
</gene>
<dbReference type="InterPro" id="IPR032710">
    <property type="entry name" value="NTF2-like_dom_sf"/>
</dbReference>
<evidence type="ECO:0000256" key="2">
    <source>
        <dbReference type="ARBA" id="ARBA00009597"/>
    </source>
</evidence>
<evidence type="ECO:0000256" key="3">
    <source>
        <dbReference type="ARBA" id="ARBA00022792"/>
    </source>
</evidence>
<evidence type="ECO:0000256" key="4">
    <source>
        <dbReference type="ARBA" id="ARBA00022946"/>
    </source>
</evidence>
<feature type="coiled-coil region" evidence="7">
    <location>
        <begin position="24"/>
        <end position="51"/>
    </location>
</feature>
<evidence type="ECO:0000256" key="7">
    <source>
        <dbReference type="SAM" id="Coils"/>
    </source>
</evidence>
<keyword evidence="5" id="KW-0496">Mitochondrion</keyword>
<dbReference type="AlphaFoldDB" id="A0A7S4B453"/>
<protein>
    <recommendedName>
        <fullName evidence="9">Tim44-like domain-containing protein</fullName>
    </recommendedName>
</protein>
<evidence type="ECO:0000256" key="1">
    <source>
        <dbReference type="ARBA" id="ARBA00004273"/>
    </source>
</evidence>
<keyword evidence="3" id="KW-0999">Mitochondrion inner membrane</keyword>
<dbReference type="SMART" id="SM00978">
    <property type="entry name" value="Tim44"/>
    <property type="match status" value="1"/>
</dbReference>
<evidence type="ECO:0000313" key="10">
    <source>
        <dbReference type="EMBL" id="CAE0753395.1"/>
    </source>
</evidence>
<dbReference type="PANTHER" id="PTHR10721">
    <property type="entry name" value="MITOCHONDRIAL IMPORT INNER MEMBRANE TRANSLOCASE SUBUNIT TIM44"/>
    <property type="match status" value="1"/>
</dbReference>
<accession>A0A7S4B453</accession>
<evidence type="ECO:0000256" key="6">
    <source>
        <dbReference type="ARBA" id="ARBA00023136"/>
    </source>
</evidence>
<keyword evidence="4" id="KW-0809">Transit peptide</keyword>
<name>A0A7S4B453_CHRCT</name>
<dbReference type="GO" id="GO:0005743">
    <property type="term" value="C:mitochondrial inner membrane"/>
    <property type="evidence" value="ECO:0007669"/>
    <property type="project" value="UniProtKB-SubCell"/>
</dbReference>
<dbReference type="Gene3D" id="3.10.450.240">
    <property type="match status" value="1"/>
</dbReference>
<comment type="subcellular location">
    <subcellularLocation>
        <location evidence="1">Mitochondrion inner membrane</location>
    </subcellularLocation>
</comment>
<organism evidence="10">
    <name type="scientific">Chrysotila carterae</name>
    <name type="common">Marine alga</name>
    <name type="synonym">Syracosphaera carterae</name>
    <dbReference type="NCBI Taxonomy" id="13221"/>
    <lineage>
        <taxon>Eukaryota</taxon>
        <taxon>Haptista</taxon>
        <taxon>Haptophyta</taxon>
        <taxon>Prymnesiophyceae</taxon>
        <taxon>Isochrysidales</taxon>
        <taxon>Isochrysidaceae</taxon>
        <taxon>Chrysotila</taxon>
    </lineage>
</organism>
<keyword evidence="7" id="KW-0175">Coiled coil</keyword>
<reference evidence="10" key="1">
    <citation type="submission" date="2021-01" db="EMBL/GenBank/DDBJ databases">
        <authorList>
            <person name="Corre E."/>
            <person name="Pelletier E."/>
            <person name="Niang G."/>
            <person name="Scheremetjew M."/>
            <person name="Finn R."/>
            <person name="Kale V."/>
            <person name="Holt S."/>
            <person name="Cochrane G."/>
            <person name="Meng A."/>
            <person name="Brown T."/>
            <person name="Cohen L."/>
        </authorList>
    </citation>
    <scope>NUCLEOTIDE SEQUENCE</scope>
    <source>
        <strain evidence="10">CCMP645</strain>
    </source>
</reference>
<dbReference type="EMBL" id="HBIZ01010142">
    <property type="protein sequence ID" value="CAE0753395.1"/>
    <property type="molecule type" value="Transcribed_RNA"/>
</dbReference>
<keyword evidence="6" id="KW-0472">Membrane</keyword>
<dbReference type="SUPFAM" id="SSF54427">
    <property type="entry name" value="NTF2-like"/>
    <property type="match status" value="1"/>
</dbReference>
<evidence type="ECO:0000256" key="8">
    <source>
        <dbReference type="SAM" id="MobiDB-lite"/>
    </source>
</evidence>
<evidence type="ECO:0000256" key="5">
    <source>
        <dbReference type="ARBA" id="ARBA00023128"/>
    </source>
</evidence>
<dbReference type="Pfam" id="PF04280">
    <property type="entry name" value="Tim44"/>
    <property type="match status" value="1"/>
</dbReference>
<sequence>MAALRSPMLRAAPLLRIYRRTNFISSFKDKLNQEIAKNKELQETLKGIREDKTLANASAAARQAAASVAGKVQQAGSAAADKASAAADKAAAAAKGAKEGEPQDAKAETGAKADATGEQTSDGSPKLPPLHQRLMEDVGSIIGNVRERLSQGIGGGAKPAEGGEGGGNAVVVRPPSFWEKTFSFGDNSFFRGFSRFFGVAGDAAGGFGDRVLGETEQAEAVRELKEIVPDFSIDDFLNNDVKIIVPQVLNAYLKGNVDELRRTCRDAAFGMLHRSVLDREAASLQIDPRLLHVSDPDIETIRFVGGQPTAVVSFESHQLHCVRNKATAAIVEGGEDEIRAVHYLFALQLNEDAEAPRHERWKVTELAIRTIQPVY</sequence>